<gene>
    <name evidence="1" type="ORF">FKW44_008527</name>
</gene>
<name>A0A7T8QUB8_CALRO</name>
<evidence type="ECO:0000313" key="1">
    <source>
        <dbReference type="EMBL" id="QQP55372.1"/>
    </source>
</evidence>
<dbReference type="EMBL" id="CP045894">
    <property type="protein sequence ID" value="QQP55372.1"/>
    <property type="molecule type" value="Genomic_DNA"/>
</dbReference>
<sequence length="58" mass="6487">KMAVMRAEGNTTYVNWNDDDNRCVSIPKRGMSGMLPLLLLSSQQLCLLAFKSSSSFFL</sequence>
<keyword evidence="2" id="KW-1185">Reference proteome</keyword>
<proteinExistence type="predicted"/>
<reference evidence="2" key="1">
    <citation type="submission" date="2021-01" db="EMBL/GenBank/DDBJ databases">
        <title>Caligus Genome Assembly.</title>
        <authorList>
            <person name="Gallardo-Escarate C."/>
        </authorList>
    </citation>
    <scope>NUCLEOTIDE SEQUENCE [LARGE SCALE GENOMIC DNA]</scope>
</reference>
<accession>A0A7T8QUB8</accession>
<evidence type="ECO:0000313" key="2">
    <source>
        <dbReference type="Proteomes" id="UP000595437"/>
    </source>
</evidence>
<organism evidence="1 2">
    <name type="scientific">Caligus rogercresseyi</name>
    <name type="common">Sea louse</name>
    <dbReference type="NCBI Taxonomy" id="217165"/>
    <lineage>
        <taxon>Eukaryota</taxon>
        <taxon>Metazoa</taxon>
        <taxon>Ecdysozoa</taxon>
        <taxon>Arthropoda</taxon>
        <taxon>Crustacea</taxon>
        <taxon>Multicrustacea</taxon>
        <taxon>Hexanauplia</taxon>
        <taxon>Copepoda</taxon>
        <taxon>Siphonostomatoida</taxon>
        <taxon>Caligidae</taxon>
        <taxon>Caligus</taxon>
    </lineage>
</organism>
<protein>
    <submittedName>
        <fullName evidence="1">Uncharacterized protein</fullName>
    </submittedName>
</protein>
<feature type="non-terminal residue" evidence="1">
    <location>
        <position position="1"/>
    </location>
</feature>
<dbReference type="Proteomes" id="UP000595437">
    <property type="component" value="Chromosome 5"/>
</dbReference>
<dbReference type="AlphaFoldDB" id="A0A7T8QUB8"/>